<dbReference type="Proteomes" id="UP000002051">
    <property type="component" value="Chromosome 8"/>
</dbReference>
<protein>
    <submittedName>
        <fullName evidence="2">Mannosyl-oligosaccharide glucosidase</fullName>
    </submittedName>
</protein>
<dbReference type="InterPro" id="IPR031335">
    <property type="entry name" value="Glyco_hydro_63_C"/>
</dbReference>
<reference evidence="2 4" key="1">
    <citation type="journal article" date="2011" name="Nature">
        <title>The Medicago genome provides insight into the evolution of rhizobial symbioses.</title>
        <authorList>
            <person name="Young N.D."/>
            <person name="Debelle F."/>
            <person name="Oldroyd G.E."/>
            <person name="Geurts R."/>
            <person name="Cannon S.B."/>
            <person name="Udvardi M.K."/>
            <person name="Benedito V.A."/>
            <person name="Mayer K.F."/>
            <person name="Gouzy J."/>
            <person name="Schoof H."/>
            <person name="Van de Peer Y."/>
            <person name="Proost S."/>
            <person name="Cook D.R."/>
            <person name="Meyers B.C."/>
            <person name="Spannagl M."/>
            <person name="Cheung F."/>
            <person name="De Mita S."/>
            <person name="Krishnakumar V."/>
            <person name="Gundlach H."/>
            <person name="Zhou S."/>
            <person name="Mudge J."/>
            <person name="Bharti A.K."/>
            <person name="Murray J.D."/>
            <person name="Naoumkina M.A."/>
            <person name="Rosen B."/>
            <person name="Silverstein K.A."/>
            <person name="Tang H."/>
            <person name="Rombauts S."/>
            <person name="Zhao P.X."/>
            <person name="Zhou P."/>
            <person name="Barbe V."/>
            <person name="Bardou P."/>
            <person name="Bechner M."/>
            <person name="Bellec A."/>
            <person name="Berger A."/>
            <person name="Berges H."/>
            <person name="Bidwell S."/>
            <person name="Bisseling T."/>
            <person name="Choisne N."/>
            <person name="Couloux A."/>
            <person name="Denny R."/>
            <person name="Deshpande S."/>
            <person name="Dai X."/>
            <person name="Doyle J.J."/>
            <person name="Dudez A.M."/>
            <person name="Farmer A.D."/>
            <person name="Fouteau S."/>
            <person name="Franken C."/>
            <person name="Gibelin C."/>
            <person name="Gish J."/>
            <person name="Goldstein S."/>
            <person name="Gonzalez A.J."/>
            <person name="Green P.J."/>
            <person name="Hallab A."/>
            <person name="Hartog M."/>
            <person name="Hua A."/>
            <person name="Humphray S.J."/>
            <person name="Jeong D.H."/>
            <person name="Jing Y."/>
            <person name="Jocker A."/>
            <person name="Kenton S.M."/>
            <person name="Kim D.J."/>
            <person name="Klee K."/>
            <person name="Lai H."/>
            <person name="Lang C."/>
            <person name="Lin S."/>
            <person name="Macmil S.L."/>
            <person name="Magdelenat G."/>
            <person name="Matthews L."/>
            <person name="McCorrison J."/>
            <person name="Monaghan E.L."/>
            <person name="Mun J.H."/>
            <person name="Najar F.Z."/>
            <person name="Nicholson C."/>
            <person name="Noirot C."/>
            <person name="O'Bleness M."/>
            <person name="Paule C.R."/>
            <person name="Poulain J."/>
            <person name="Prion F."/>
            <person name="Qin B."/>
            <person name="Qu C."/>
            <person name="Retzel E.F."/>
            <person name="Riddle C."/>
            <person name="Sallet E."/>
            <person name="Samain S."/>
            <person name="Samson N."/>
            <person name="Sanders I."/>
            <person name="Saurat O."/>
            <person name="Scarpelli C."/>
            <person name="Schiex T."/>
            <person name="Segurens B."/>
            <person name="Severin A.J."/>
            <person name="Sherrier D.J."/>
            <person name="Shi R."/>
            <person name="Sims S."/>
            <person name="Singer S.R."/>
            <person name="Sinharoy S."/>
            <person name="Sterck L."/>
            <person name="Viollet A."/>
            <person name="Wang B.B."/>
            <person name="Wang K."/>
            <person name="Wang M."/>
            <person name="Wang X."/>
            <person name="Warfsmann J."/>
            <person name="Weissenbach J."/>
            <person name="White D.D."/>
            <person name="White J.D."/>
            <person name="Wiley G.B."/>
            <person name="Wincker P."/>
            <person name="Xing Y."/>
            <person name="Yang L."/>
            <person name="Yao Z."/>
            <person name="Ying F."/>
            <person name="Zhai J."/>
            <person name="Zhou L."/>
            <person name="Zuber A."/>
            <person name="Denarie J."/>
            <person name="Dixon R.A."/>
            <person name="May G.D."/>
            <person name="Schwartz D.C."/>
            <person name="Rogers J."/>
            <person name="Quetier F."/>
            <person name="Town C.D."/>
            <person name="Roe B.A."/>
        </authorList>
    </citation>
    <scope>NUCLEOTIDE SEQUENCE [LARGE SCALE GENOMIC DNA]</scope>
    <source>
        <strain evidence="2">A17</strain>
        <strain evidence="3 4">cv. Jemalong A17</strain>
    </source>
</reference>
<evidence type="ECO:0000259" key="1">
    <source>
        <dbReference type="Pfam" id="PF03200"/>
    </source>
</evidence>
<organism evidence="2 4">
    <name type="scientific">Medicago truncatula</name>
    <name type="common">Barrel medic</name>
    <name type="synonym">Medicago tribuloides</name>
    <dbReference type="NCBI Taxonomy" id="3880"/>
    <lineage>
        <taxon>Eukaryota</taxon>
        <taxon>Viridiplantae</taxon>
        <taxon>Streptophyta</taxon>
        <taxon>Embryophyta</taxon>
        <taxon>Tracheophyta</taxon>
        <taxon>Spermatophyta</taxon>
        <taxon>Magnoliopsida</taxon>
        <taxon>eudicotyledons</taxon>
        <taxon>Gunneridae</taxon>
        <taxon>Pentapetalae</taxon>
        <taxon>rosids</taxon>
        <taxon>fabids</taxon>
        <taxon>Fabales</taxon>
        <taxon>Fabaceae</taxon>
        <taxon>Papilionoideae</taxon>
        <taxon>50 kb inversion clade</taxon>
        <taxon>NPAAA clade</taxon>
        <taxon>Hologalegina</taxon>
        <taxon>IRL clade</taxon>
        <taxon>Trifolieae</taxon>
        <taxon>Medicago</taxon>
    </lineage>
</organism>
<dbReference type="EMBL" id="CM001224">
    <property type="protein sequence ID" value="KEH20579.1"/>
    <property type="molecule type" value="Genomic_DNA"/>
</dbReference>
<reference evidence="2 4" key="2">
    <citation type="journal article" date="2014" name="BMC Genomics">
        <title>An improved genome release (version Mt4.0) for the model legume Medicago truncatula.</title>
        <authorList>
            <person name="Tang H."/>
            <person name="Krishnakumar V."/>
            <person name="Bidwell S."/>
            <person name="Rosen B."/>
            <person name="Chan A."/>
            <person name="Zhou S."/>
            <person name="Gentzbittel L."/>
            <person name="Childs K.L."/>
            <person name="Yandell M."/>
            <person name="Gundlach H."/>
            <person name="Mayer K.F."/>
            <person name="Schwartz D.C."/>
            <person name="Town C.D."/>
        </authorList>
    </citation>
    <scope>GENOME REANNOTATION</scope>
    <source>
        <strain evidence="2">A17</strain>
        <strain evidence="3 4">cv. Jemalong A17</strain>
    </source>
</reference>
<dbReference type="HOGENOM" id="CLU_2137244_0_0_1"/>
<dbReference type="Pfam" id="PF03200">
    <property type="entry name" value="Glyco_hydro_63"/>
    <property type="match status" value="1"/>
</dbReference>
<keyword evidence="4" id="KW-1185">Reference proteome</keyword>
<dbReference type="EnsemblPlants" id="KEH20579">
    <property type="protein sequence ID" value="KEH20579"/>
    <property type="gene ID" value="MTR_8g080330"/>
</dbReference>
<dbReference type="AlphaFoldDB" id="A0A072TST5"/>
<reference evidence="3" key="3">
    <citation type="submission" date="2015-04" db="UniProtKB">
        <authorList>
            <consortium name="EnsemblPlants"/>
        </authorList>
    </citation>
    <scope>IDENTIFICATION</scope>
    <source>
        <strain evidence="3">cv. Jemalong A17</strain>
    </source>
</reference>
<feature type="domain" description="Glycosyl hydrolase family 63 C-terminal" evidence="1">
    <location>
        <begin position="19"/>
        <end position="51"/>
    </location>
</feature>
<gene>
    <name evidence="2" type="ordered locus">MTR_8g080330</name>
</gene>
<sequence>MIIEGPFCYVLKEQDQFQISFLWDLYCQINSKEKGAHPFTGWTSTVVKVFNDLLDIFCPSVFCYTTNPVHRLILSLLDGLEVLQSKNISTDPILSDISTPMNNETSLIKKRLH</sequence>
<evidence type="ECO:0000313" key="2">
    <source>
        <dbReference type="EMBL" id="KEH20579.1"/>
    </source>
</evidence>
<name>A0A072TST5_MEDTR</name>
<proteinExistence type="predicted"/>
<evidence type="ECO:0000313" key="4">
    <source>
        <dbReference type="Proteomes" id="UP000002051"/>
    </source>
</evidence>
<evidence type="ECO:0000313" key="3">
    <source>
        <dbReference type="EnsemblPlants" id="KEH20579"/>
    </source>
</evidence>
<accession>A0A072TST5</accession>